<proteinExistence type="predicted"/>
<evidence type="ECO:0000313" key="2">
    <source>
        <dbReference type="EMBL" id="JAV84493.1"/>
    </source>
</evidence>
<reference evidence="2" key="1">
    <citation type="journal article" date="2016" name="Sci. Rep.">
        <title>Molecular characterization of firefly nuptial gifts: a multi-omics approach sheds light on postcopulatory sexual selection.</title>
        <authorList>
            <person name="Al-Wathiqui N."/>
            <person name="Fallon T.R."/>
            <person name="South A."/>
            <person name="Weng J.K."/>
            <person name="Lewis S.M."/>
        </authorList>
    </citation>
    <scope>NUCLEOTIDE SEQUENCE</scope>
</reference>
<dbReference type="AlphaFoldDB" id="A0A1Y1MFP0"/>
<feature type="domain" description="DUF4817" evidence="1">
    <location>
        <begin position="9"/>
        <end position="55"/>
    </location>
</feature>
<accession>A0A1Y1MFP0</accession>
<name>A0A1Y1MFP0_PHOPY</name>
<evidence type="ECO:0000259" key="1">
    <source>
        <dbReference type="Pfam" id="PF16087"/>
    </source>
</evidence>
<dbReference type="EMBL" id="GEZM01032918">
    <property type="protein sequence ID" value="JAV84493.1"/>
    <property type="molecule type" value="Transcribed_RNA"/>
</dbReference>
<dbReference type="Pfam" id="PF16087">
    <property type="entry name" value="DUF4817"/>
    <property type="match status" value="1"/>
</dbReference>
<sequence length="118" mass="13681">MMQRLTPLDRLEVIKKYYQSGSSVVATRRLLTRELGRRHRYSAQVISRTVKKFESELTLQDNKLPKSQRNVRSDENIAAAAASVVDEPNLSITRNWSDRMRQCQRARGGHLNNILFHT</sequence>
<organism evidence="2">
    <name type="scientific">Photinus pyralis</name>
    <name type="common">Common eastern firefly</name>
    <name type="synonym">Lampyris pyralis</name>
    <dbReference type="NCBI Taxonomy" id="7054"/>
    <lineage>
        <taxon>Eukaryota</taxon>
        <taxon>Metazoa</taxon>
        <taxon>Ecdysozoa</taxon>
        <taxon>Arthropoda</taxon>
        <taxon>Hexapoda</taxon>
        <taxon>Insecta</taxon>
        <taxon>Pterygota</taxon>
        <taxon>Neoptera</taxon>
        <taxon>Endopterygota</taxon>
        <taxon>Coleoptera</taxon>
        <taxon>Polyphaga</taxon>
        <taxon>Elateriformia</taxon>
        <taxon>Elateroidea</taxon>
        <taxon>Lampyridae</taxon>
        <taxon>Lampyrinae</taxon>
        <taxon>Photinus</taxon>
    </lineage>
</organism>
<dbReference type="InterPro" id="IPR032135">
    <property type="entry name" value="DUF4817"/>
</dbReference>
<protein>
    <recommendedName>
        <fullName evidence="1">DUF4817 domain-containing protein</fullName>
    </recommendedName>
</protein>